<gene>
    <name evidence="2" type="ORF">HFA01_09150</name>
</gene>
<comment type="caution">
    <text evidence="2">The sequence shown here is derived from an EMBL/GenBank/DDBJ whole genome shotgun (WGS) entry which is preliminary data.</text>
</comment>
<feature type="transmembrane region" description="Helical" evidence="1">
    <location>
        <begin position="6"/>
        <end position="26"/>
    </location>
</feature>
<evidence type="ECO:0000256" key="1">
    <source>
        <dbReference type="SAM" id="Phobius"/>
    </source>
</evidence>
<sequence>MRKITWAGVFLLTILIGGGIVFYFGFQSMNSERTSNQEIEITMKDTEEVAEIINYIKDKFSSNYKIKDVYFDRDRKSISVDTSFTRSDLEDGSRFEKEIVDELQLYNKSGERISYMIEINFSDGSLFSSIVILN</sequence>
<keyword evidence="1" id="KW-0812">Transmembrane</keyword>
<proteinExistence type="predicted"/>
<organism evidence="2 3">
    <name type="scientific">Halobacillus faecis</name>
    <dbReference type="NCBI Taxonomy" id="360184"/>
    <lineage>
        <taxon>Bacteria</taxon>
        <taxon>Bacillati</taxon>
        <taxon>Bacillota</taxon>
        <taxon>Bacilli</taxon>
        <taxon>Bacillales</taxon>
        <taxon>Bacillaceae</taxon>
        <taxon>Halobacillus</taxon>
    </lineage>
</organism>
<evidence type="ECO:0000313" key="2">
    <source>
        <dbReference type="EMBL" id="GEN52653.1"/>
    </source>
</evidence>
<keyword evidence="1" id="KW-1133">Transmembrane helix</keyword>
<dbReference type="Proteomes" id="UP000321886">
    <property type="component" value="Unassembled WGS sequence"/>
</dbReference>
<protein>
    <submittedName>
        <fullName evidence="2">Uncharacterized protein</fullName>
    </submittedName>
</protein>
<keyword evidence="1" id="KW-0472">Membrane</keyword>
<name>A0A511WQZ3_9BACI</name>
<reference evidence="2 3" key="1">
    <citation type="submission" date="2019-07" db="EMBL/GenBank/DDBJ databases">
        <title>Whole genome shotgun sequence of Halobacillus faecis NBRC 103569.</title>
        <authorList>
            <person name="Hosoyama A."/>
            <person name="Uohara A."/>
            <person name="Ohji S."/>
            <person name="Ichikawa N."/>
        </authorList>
    </citation>
    <scope>NUCLEOTIDE SEQUENCE [LARGE SCALE GENOMIC DNA]</scope>
    <source>
        <strain evidence="2 3">NBRC 103569</strain>
    </source>
</reference>
<evidence type="ECO:0000313" key="3">
    <source>
        <dbReference type="Proteomes" id="UP000321886"/>
    </source>
</evidence>
<dbReference type="AlphaFoldDB" id="A0A511WQZ3"/>
<dbReference type="EMBL" id="BJYD01000006">
    <property type="protein sequence ID" value="GEN52653.1"/>
    <property type="molecule type" value="Genomic_DNA"/>
</dbReference>
<accession>A0A511WQZ3</accession>
<keyword evidence="3" id="KW-1185">Reference proteome</keyword>